<dbReference type="PIRSF" id="PIRSF001439">
    <property type="entry name" value="CryM"/>
    <property type="match status" value="1"/>
</dbReference>
<evidence type="ECO:0008006" key="4">
    <source>
        <dbReference type="Google" id="ProtNLM"/>
    </source>
</evidence>
<protein>
    <recommendedName>
        <fullName evidence="4">Ornithine cyclodeaminase</fullName>
    </recommendedName>
</protein>
<evidence type="ECO:0000256" key="1">
    <source>
        <dbReference type="ARBA" id="ARBA00008903"/>
    </source>
</evidence>
<dbReference type="EMBL" id="LGRX02010228">
    <property type="protein sequence ID" value="KAK3270728.1"/>
    <property type="molecule type" value="Genomic_DNA"/>
</dbReference>
<accession>A0AAE0G3N2</accession>
<gene>
    <name evidence="2" type="ORF">CYMTET_20888</name>
</gene>
<dbReference type="InterPro" id="IPR036291">
    <property type="entry name" value="NAD(P)-bd_dom_sf"/>
</dbReference>
<comment type="similarity">
    <text evidence="1">Belongs to the ornithine cyclodeaminase/mu-crystallin family.</text>
</comment>
<evidence type="ECO:0000313" key="2">
    <source>
        <dbReference type="EMBL" id="KAK3270728.1"/>
    </source>
</evidence>
<sequence length="340" mass="36314">MDGSGCPPPKVFTLKDINKVLETSALQIIDSIAEGFVAYSKGECVVAPVIHLGGDEQPLKGGGDCCIKCGFLNDDDFFVVKIAPGSFAGNAQLGIPTNTGLMLVFSSRTGMLECILLDEGILTELRTAACGAIAARLLGPKTVRKIGIVGTGIQARYQVDMLQHVTPCREVVLWGRNQQHIEAMKSDLEAKGVGWKVTTTKDMKELASSCNLIVTVTTAREALLKSEDIQPGTHITCVGADGNGKQELDPTIFSLADLVVADSKKQCTSFGEISHGIHAKTISENKVMEFGELIASPTLHRKGMDDDRITVLDSAGVAVQDVQIAKMVFQSLTSLPRSKL</sequence>
<name>A0AAE0G3N2_9CHLO</name>
<organism evidence="2 3">
    <name type="scientific">Cymbomonas tetramitiformis</name>
    <dbReference type="NCBI Taxonomy" id="36881"/>
    <lineage>
        <taxon>Eukaryota</taxon>
        <taxon>Viridiplantae</taxon>
        <taxon>Chlorophyta</taxon>
        <taxon>Pyramimonadophyceae</taxon>
        <taxon>Pyramimonadales</taxon>
        <taxon>Pyramimonadaceae</taxon>
        <taxon>Cymbomonas</taxon>
    </lineage>
</organism>
<dbReference type="AlphaFoldDB" id="A0AAE0G3N2"/>
<dbReference type="PANTHER" id="PTHR13812:SF19">
    <property type="entry name" value="KETIMINE REDUCTASE MU-CRYSTALLIN"/>
    <property type="match status" value="1"/>
</dbReference>
<dbReference type="Gene3D" id="3.40.50.720">
    <property type="entry name" value="NAD(P)-binding Rossmann-like Domain"/>
    <property type="match status" value="1"/>
</dbReference>
<dbReference type="PANTHER" id="PTHR13812">
    <property type="entry name" value="KETIMINE REDUCTASE MU-CRYSTALLIN"/>
    <property type="match status" value="1"/>
</dbReference>
<dbReference type="Proteomes" id="UP001190700">
    <property type="component" value="Unassembled WGS sequence"/>
</dbReference>
<dbReference type="Pfam" id="PF02423">
    <property type="entry name" value="OCD_Mu_crystall"/>
    <property type="match status" value="1"/>
</dbReference>
<dbReference type="InterPro" id="IPR003462">
    <property type="entry name" value="ODC_Mu_crystall"/>
</dbReference>
<dbReference type="SUPFAM" id="SSF51735">
    <property type="entry name" value="NAD(P)-binding Rossmann-fold domains"/>
    <property type="match status" value="1"/>
</dbReference>
<reference evidence="2 3" key="1">
    <citation type="journal article" date="2015" name="Genome Biol. Evol.">
        <title>Comparative Genomics of a Bacterivorous Green Alga Reveals Evolutionary Causalities and Consequences of Phago-Mixotrophic Mode of Nutrition.</title>
        <authorList>
            <person name="Burns J.A."/>
            <person name="Paasch A."/>
            <person name="Narechania A."/>
            <person name="Kim E."/>
        </authorList>
    </citation>
    <scope>NUCLEOTIDE SEQUENCE [LARGE SCALE GENOMIC DNA]</scope>
    <source>
        <strain evidence="2 3">PLY_AMNH</strain>
    </source>
</reference>
<keyword evidence="3" id="KW-1185">Reference proteome</keyword>
<dbReference type="Gene3D" id="3.30.1780.10">
    <property type="entry name" value="ornithine cyclodeaminase, domain 1"/>
    <property type="match status" value="1"/>
</dbReference>
<dbReference type="GO" id="GO:0005737">
    <property type="term" value="C:cytoplasm"/>
    <property type="evidence" value="ECO:0007669"/>
    <property type="project" value="TreeGrafter"/>
</dbReference>
<evidence type="ECO:0000313" key="3">
    <source>
        <dbReference type="Proteomes" id="UP001190700"/>
    </source>
</evidence>
<comment type="caution">
    <text evidence="2">The sequence shown here is derived from an EMBL/GenBank/DDBJ whole genome shotgun (WGS) entry which is preliminary data.</text>
</comment>
<dbReference type="InterPro" id="IPR023401">
    <property type="entry name" value="ODC_N"/>
</dbReference>
<proteinExistence type="inferred from homology"/>